<dbReference type="AlphaFoldDB" id="A0A8S0XBZ1"/>
<reference evidence="1" key="2">
    <citation type="submission" date="2020-01" db="EMBL/GenBank/DDBJ databases">
        <authorList>
            <person name="Hornung B."/>
        </authorList>
    </citation>
    <scope>NUCLEOTIDE SEQUENCE</scope>
    <source>
        <strain evidence="1">PacBioINE</strain>
    </source>
</reference>
<accession>A0A8S0XBZ1</accession>
<sequence>MCLIWRRRTIAMMPSYRPRPVQSVLTAIIAPSASVSEIRHRGKLSQANTKGLAQRVSRESKVFFACVSPD</sequence>
<gene>
    <name evidence="1" type="ORF">DEACI_2465</name>
    <name evidence="2" type="ORF">DEACI_3700</name>
</gene>
<dbReference type="EMBL" id="CDGJ01000115">
    <property type="protein sequence ID" value="CEJ09216.1"/>
    <property type="molecule type" value="Genomic_DNA"/>
</dbReference>
<proteinExistence type="predicted"/>
<dbReference type="KEGG" id="aacx:DEACI_2465"/>
<dbReference type="EMBL" id="LR746496">
    <property type="protein sequence ID" value="CAA7601796.1"/>
    <property type="molecule type" value="Genomic_DNA"/>
</dbReference>
<reference evidence="2" key="1">
    <citation type="submission" date="2014-11" db="EMBL/GenBank/DDBJ databases">
        <authorList>
            <person name="Hornung B.V."/>
        </authorList>
    </citation>
    <scope>NUCLEOTIDE SEQUENCE</scope>
    <source>
        <strain evidence="2">INE</strain>
    </source>
</reference>
<keyword evidence="3" id="KW-1185">Reference proteome</keyword>
<organism evidence="1">
    <name type="scientific">Acididesulfobacillus acetoxydans</name>
    <dbReference type="NCBI Taxonomy" id="1561005"/>
    <lineage>
        <taxon>Bacteria</taxon>
        <taxon>Bacillati</taxon>
        <taxon>Bacillota</taxon>
        <taxon>Clostridia</taxon>
        <taxon>Eubacteriales</taxon>
        <taxon>Peptococcaceae</taxon>
        <taxon>Acididesulfobacillus</taxon>
    </lineage>
</organism>
<evidence type="ECO:0000313" key="2">
    <source>
        <dbReference type="EMBL" id="CEJ09216.1"/>
    </source>
</evidence>
<evidence type="ECO:0000313" key="1">
    <source>
        <dbReference type="EMBL" id="CAA7601796.1"/>
    </source>
</evidence>
<protein>
    <submittedName>
        <fullName evidence="1">Uncharacterized protein</fullName>
    </submittedName>
</protein>
<evidence type="ECO:0000313" key="3">
    <source>
        <dbReference type="Proteomes" id="UP001071230"/>
    </source>
</evidence>
<name>A0A8S0XBZ1_9FIRM</name>
<dbReference type="Proteomes" id="UP000836597">
    <property type="component" value="Chromosome"/>
</dbReference>
<dbReference type="Proteomes" id="UP001071230">
    <property type="component" value="Unassembled WGS sequence"/>
</dbReference>